<dbReference type="InterPro" id="IPR012846">
    <property type="entry name" value="Acetolactate_synth_lsu"/>
</dbReference>
<dbReference type="GO" id="GO:0009099">
    <property type="term" value="P:L-valine biosynthetic process"/>
    <property type="evidence" value="ECO:0007669"/>
    <property type="project" value="UniProtKB-UniPathway"/>
</dbReference>
<dbReference type="Gene3D" id="3.40.50.1220">
    <property type="entry name" value="TPP-binding domain"/>
    <property type="match status" value="1"/>
</dbReference>
<keyword evidence="11 14" id="KW-0786">Thiamine pyrophosphate</keyword>
<name>A0A6N6N4Y0_9BACT</name>
<evidence type="ECO:0000256" key="3">
    <source>
        <dbReference type="ARBA" id="ARBA00007812"/>
    </source>
</evidence>
<evidence type="ECO:0000256" key="1">
    <source>
        <dbReference type="ARBA" id="ARBA00004974"/>
    </source>
</evidence>
<dbReference type="NCBIfam" id="TIGR00118">
    <property type="entry name" value="acolac_lg"/>
    <property type="match status" value="1"/>
</dbReference>
<comment type="caution">
    <text evidence="18">The sequence shown here is derived from an EMBL/GenBank/DDBJ whole genome shotgun (WGS) entry which is preliminary data.</text>
</comment>
<evidence type="ECO:0000256" key="13">
    <source>
        <dbReference type="ARBA" id="ARBA00048670"/>
    </source>
</evidence>
<evidence type="ECO:0000256" key="4">
    <source>
        <dbReference type="ARBA" id="ARBA00013145"/>
    </source>
</evidence>
<evidence type="ECO:0000256" key="7">
    <source>
        <dbReference type="ARBA" id="ARBA00022679"/>
    </source>
</evidence>
<dbReference type="SUPFAM" id="SSF52518">
    <property type="entry name" value="Thiamin diphosphate-binding fold (THDP-binding)"/>
    <property type="match status" value="2"/>
</dbReference>
<feature type="domain" description="Thiamine pyrophosphate enzyme central" evidence="15">
    <location>
        <begin position="190"/>
        <end position="325"/>
    </location>
</feature>
<organism evidence="18 19">
    <name type="scientific">Pseudodesulfovibrio senegalensis</name>
    <dbReference type="NCBI Taxonomy" id="1721087"/>
    <lineage>
        <taxon>Bacteria</taxon>
        <taxon>Pseudomonadati</taxon>
        <taxon>Thermodesulfobacteriota</taxon>
        <taxon>Desulfovibrionia</taxon>
        <taxon>Desulfovibrionales</taxon>
        <taxon>Desulfovibrionaceae</taxon>
    </lineage>
</organism>
<evidence type="ECO:0000256" key="11">
    <source>
        <dbReference type="ARBA" id="ARBA00023052"/>
    </source>
</evidence>
<evidence type="ECO:0000256" key="6">
    <source>
        <dbReference type="ARBA" id="ARBA00022630"/>
    </source>
</evidence>
<evidence type="ECO:0000256" key="2">
    <source>
        <dbReference type="ARBA" id="ARBA00005025"/>
    </source>
</evidence>
<dbReference type="AlphaFoldDB" id="A0A6N6N4Y0"/>
<dbReference type="RefSeq" id="WP_151149028.1">
    <property type="nucleotide sequence ID" value="NZ_WAIE01000001.1"/>
</dbReference>
<dbReference type="Pfam" id="PF02775">
    <property type="entry name" value="TPP_enzyme_C"/>
    <property type="match status" value="1"/>
</dbReference>
<dbReference type="EMBL" id="WAIE01000001">
    <property type="protein sequence ID" value="KAB1442838.1"/>
    <property type="molecule type" value="Genomic_DNA"/>
</dbReference>
<keyword evidence="8 14" id="KW-0479">Metal-binding</keyword>
<dbReference type="EC" id="2.2.1.6" evidence="4 14"/>
<reference evidence="18 19" key="1">
    <citation type="journal article" date="2017" name="Int. J. Syst. Evol. Microbiol.">
        <title>Desulfovibrio senegalensis sp. nov., a mesophilic sulfate reducer isolated from marine sediment.</title>
        <authorList>
            <person name="Thioye A."/>
            <person name="Gam Z.B.A."/>
            <person name="Mbengue M."/>
            <person name="Cayol J.L."/>
            <person name="Joseph-Bartoli M."/>
            <person name="Toure-Kane C."/>
            <person name="Labat M."/>
        </authorList>
    </citation>
    <scope>NUCLEOTIDE SEQUENCE [LARGE SCALE GENOMIC DNA]</scope>
    <source>
        <strain evidence="18 19">DSM 101509</strain>
    </source>
</reference>
<dbReference type="SUPFAM" id="SSF52467">
    <property type="entry name" value="DHS-like NAD/FAD-binding domain"/>
    <property type="match status" value="1"/>
</dbReference>
<comment type="pathway">
    <text evidence="1 14">Amino-acid biosynthesis; L-isoleucine biosynthesis; L-isoleucine from 2-oxobutanoate: step 1/4.</text>
</comment>
<dbReference type="CDD" id="cd07035">
    <property type="entry name" value="TPP_PYR_POX_like"/>
    <property type="match status" value="1"/>
</dbReference>
<dbReference type="PROSITE" id="PS00187">
    <property type="entry name" value="TPP_ENZYMES"/>
    <property type="match status" value="1"/>
</dbReference>
<comment type="catalytic activity">
    <reaction evidence="13 14">
        <text>2 pyruvate + H(+) = (2S)-2-acetolactate + CO2</text>
        <dbReference type="Rhea" id="RHEA:25249"/>
        <dbReference type="ChEBI" id="CHEBI:15361"/>
        <dbReference type="ChEBI" id="CHEBI:15378"/>
        <dbReference type="ChEBI" id="CHEBI:16526"/>
        <dbReference type="ChEBI" id="CHEBI:58476"/>
        <dbReference type="EC" id="2.2.1.6"/>
    </reaction>
</comment>
<feature type="domain" description="Thiamine pyrophosphate enzyme TPP-binding" evidence="16">
    <location>
        <begin position="379"/>
        <end position="526"/>
    </location>
</feature>
<dbReference type="Proteomes" id="UP000438699">
    <property type="component" value="Unassembled WGS sequence"/>
</dbReference>
<proteinExistence type="inferred from homology"/>
<dbReference type="InterPro" id="IPR011766">
    <property type="entry name" value="TPP_enzyme_TPP-bd"/>
</dbReference>
<dbReference type="Pfam" id="PF00205">
    <property type="entry name" value="TPP_enzyme_M"/>
    <property type="match status" value="1"/>
</dbReference>
<dbReference type="InterPro" id="IPR029061">
    <property type="entry name" value="THDP-binding"/>
</dbReference>
<comment type="cofactor">
    <cofactor evidence="14">
        <name>thiamine diphosphate</name>
        <dbReference type="ChEBI" id="CHEBI:58937"/>
    </cofactor>
    <text evidence="14">Binds 1 thiamine pyrophosphate per subunit.</text>
</comment>
<dbReference type="FunFam" id="3.40.50.1220:FF:000008">
    <property type="entry name" value="Acetolactate synthase"/>
    <property type="match status" value="1"/>
</dbReference>
<dbReference type="GO" id="GO:0030976">
    <property type="term" value="F:thiamine pyrophosphate binding"/>
    <property type="evidence" value="ECO:0007669"/>
    <property type="project" value="UniProtKB-UniRule"/>
</dbReference>
<evidence type="ECO:0000313" key="19">
    <source>
        <dbReference type="Proteomes" id="UP000438699"/>
    </source>
</evidence>
<comment type="similarity">
    <text evidence="3 14">Belongs to the TPP enzyme family.</text>
</comment>
<dbReference type="UniPathway" id="UPA00049">
    <property type="reaction ID" value="UER00059"/>
</dbReference>
<dbReference type="InterPro" id="IPR012001">
    <property type="entry name" value="Thiamin_PyroP_enz_TPP-bd_dom"/>
</dbReference>
<dbReference type="GO" id="GO:0005948">
    <property type="term" value="C:acetolactate synthase complex"/>
    <property type="evidence" value="ECO:0007669"/>
    <property type="project" value="TreeGrafter"/>
</dbReference>
<keyword evidence="10 14" id="KW-0460">Magnesium</keyword>
<dbReference type="OrthoDB" id="2254214at2"/>
<dbReference type="GO" id="GO:0009097">
    <property type="term" value="P:isoleucine biosynthetic process"/>
    <property type="evidence" value="ECO:0007669"/>
    <property type="project" value="UniProtKB-UniPathway"/>
</dbReference>
<keyword evidence="6" id="KW-0285">Flavoprotein</keyword>
<evidence type="ECO:0000259" key="17">
    <source>
        <dbReference type="Pfam" id="PF02776"/>
    </source>
</evidence>
<dbReference type="FunFam" id="3.40.50.970:FF:000016">
    <property type="entry name" value="Acetolactate synthase"/>
    <property type="match status" value="1"/>
</dbReference>
<keyword evidence="9" id="KW-0274">FAD</keyword>
<dbReference type="PANTHER" id="PTHR18968:SF170">
    <property type="entry name" value="ACETOLACTATE SYNTHASE ISOZYME 1 LARGE SUBUNIT"/>
    <property type="match status" value="1"/>
</dbReference>
<evidence type="ECO:0000256" key="8">
    <source>
        <dbReference type="ARBA" id="ARBA00022723"/>
    </source>
</evidence>
<comment type="cofactor">
    <cofactor evidence="14">
        <name>Mg(2+)</name>
        <dbReference type="ChEBI" id="CHEBI:18420"/>
    </cofactor>
    <text evidence="14">Binds 1 Mg(2+) ion per subunit.</text>
</comment>
<comment type="pathway">
    <text evidence="2 14">Amino-acid biosynthesis; L-valine biosynthesis; L-valine from pyruvate: step 1/4.</text>
</comment>
<dbReference type="UniPathway" id="UPA00047">
    <property type="reaction ID" value="UER00055"/>
</dbReference>
<evidence type="ECO:0000256" key="5">
    <source>
        <dbReference type="ARBA" id="ARBA00022605"/>
    </source>
</evidence>
<keyword evidence="5 14" id="KW-0028">Amino-acid biosynthesis</keyword>
<dbReference type="GO" id="GO:0003984">
    <property type="term" value="F:acetolactate synthase activity"/>
    <property type="evidence" value="ECO:0007669"/>
    <property type="project" value="UniProtKB-EC"/>
</dbReference>
<dbReference type="InterPro" id="IPR000399">
    <property type="entry name" value="TPP-bd_CS"/>
</dbReference>
<evidence type="ECO:0000256" key="10">
    <source>
        <dbReference type="ARBA" id="ARBA00022842"/>
    </source>
</evidence>
<evidence type="ECO:0000256" key="9">
    <source>
        <dbReference type="ARBA" id="ARBA00022827"/>
    </source>
</evidence>
<sequence length="556" mass="59431">MKRTGAQIITTLLERQGVTTIAGIPGGATLPLYDALADSKINHVLTRHEQGAGFMAQGMARVTGKAAVCLGTSGPGSTNLITAIADARLDSIPMVAITGQVPLPMIGTDAFQEVDTYGLTLPISKHNFLVRSTEELLEVIPEAFSIAESGRPGPVCVDIPKDVQTGEIEFDAWPEPGKRTPLAQPEPEDIQSLARMLGKAKRPILYIGGGITSARCCQELQQLARHNSIPVACTLMGLGTMPSDDPLFLGMLGMHGARSTNQALQEADLLLAIGVRFDDRATGKLNEFCPDAKIAHVDIDRSEIGKLRPASISIAADAGAVIRQLLPLTEESERTQWQRRIAALKTMDPEMPEHGHEHPLGVIERVAGIMDENSVITTDVGQHQMWVAQHYPFRRPRTLLTSGGLGTMGFGLPAAIGAAMASPGRRVVCFSGDGSILMNIQELATLADLNLPVTVIIMNNGHLGLVRQQQELFYGNRTTASRFATVPDFAALARAFGLRSANLNRETDPEAALANALCGSGPCIVEMPIDHARNVYPMVPPGAANHQMIEGAAHDC</sequence>
<dbReference type="FunFam" id="3.40.50.970:FF:000007">
    <property type="entry name" value="Acetolactate synthase"/>
    <property type="match status" value="1"/>
</dbReference>
<dbReference type="Pfam" id="PF02776">
    <property type="entry name" value="TPP_enzyme_N"/>
    <property type="match status" value="1"/>
</dbReference>
<accession>A0A6N6N4Y0</accession>
<dbReference type="GO" id="GO:0050660">
    <property type="term" value="F:flavin adenine dinucleotide binding"/>
    <property type="evidence" value="ECO:0007669"/>
    <property type="project" value="InterPro"/>
</dbReference>
<evidence type="ECO:0000256" key="14">
    <source>
        <dbReference type="RuleBase" id="RU003591"/>
    </source>
</evidence>
<protein>
    <recommendedName>
        <fullName evidence="4 14">Acetolactate synthase</fullName>
        <ecNumber evidence="4 14">2.2.1.6</ecNumber>
    </recommendedName>
</protein>
<dbReference type="PANTHER" id="PTHR18968">
    <property type="entry name" value="THIAMINE PYROPHOSPHATE ENZYMES"/>
    <property type="match status" value="1"/>
</dbReference>
<evidence type="ECO:0000259" key="16">
    <source>
        <dbReference type="Pfam" id="PF02775"/>
    </source>
</evidence>
<dbReference type="CDD" id="cd02015">
    <property type="entry name" value="TPP_AHAS"/>
    <property type="match status" value="1"/>
</dbReference>
<dbReference type="GO" id="GO:0000287">
    <property type="term" value="F:magnesium ion binding"/>
    <property type="evidence" value="ECO:0007669"/>
    <property type="project" value="UniProtKB-UniRule"/>
</dbReference>
<dbReference type="InterPro" id="IPR039368">
    <property type="entry name" value="AHAS_TPP"/>
</dbReference>
<keyword evidence="19" id="KW-1185">Reference proteome</keyword>
<dbReference type="InterPro" id="IPR045229">
    <property type="entry name" value="TPP_enz"/>
</dbReference>
<dbReference type="InterPro" id="IPR029035">
    <property type="entry name" value="DHS-like_NAD/FAD-binding_dom"/>
</dbReference>
<feature type="domain" description="Thiamine pyrophosphate enzyme N-terminal TPP-binding" evidence="17">
    <location>
        <begin position="4"/>
        <end position="117"/>
    </location>
</feature>
<evidence type="ECO:0000313" key="18">
    <source>
        <dbReference type="EMBL" id="KAB1442838.1"/>
    </source>
</evidence>
<keyword evidence="12 14" id="KW-0100">Branched-chain amino acid biosynthesis</keyword>
<evidence type="ECO:0000256" key="12">
    <source>
        <dbReference type="ARBA" id="ARBA00023304"/>
    </source>
</evidence>
<keyword evidence="7 14" id="KW-0808">Transferase</keyword>
<dbReference type="Gene3D" id="3.40.50.970">
    <property type="match status" value="2"/>
</dbReference>
<dbReference type="InterPro" id="IPR012000">
    <property type="entry name" value="Thiamin_PyroP_enz_cen_dom"/>
</dbReference>
<gene>
    <name evidence="18" type="primary">ilvB</name>
    <name evidence="18" type="ORF">F8A88_00755</name>
</gene>
<evidence type="ECO:0000259" key="15">
    <source>
        <dbReference type="Pfam" id="PF00205"/>
    </source>
</evidence>